<keyword evidence="2" id="KW-0732">Signal</keyword>
<organism evidence="4 5">
    <name type="scientific">Owenia fusiformis</name>
    <name type="common">Polychaete worm</name>
    <dbReference type="NCBI Taxonomy" id="6347"/>
    <lineage>
        <taxon>Eukaryota</taxon>
        <taxon>Metazoa</taxon>
        <taxon>Spiralia</taxon>
        <taxon>Lophotrochozoa</taxon>
        <taxon>Annelida</taxon>
        <taxon>Polychaeta</taxon>
        <taxon>Sedentaria</taxon>
        <taxon>Canalipalpata</taxon>
        <taxon>Sabellida</taxon>
        <taxon>Oweniida</taxon>
        <taxon>Oweniidae</taxon>
        <taxon>Owenia</taxon>
    </lineage>
</organism>
<comment type="caution">
    <text evidence="4">The sequence shown here is derived from an EMBL/GenBank/DDBJ whole genome shotgun (WGS) entry which is preliminary data.</text>
</comment>
<dbReference type="PANTHER" id="PTHR47572">
    <property type="entry name" value="LIPOPROTEIN-RELATED"/>
    <property type="match status" value="1"/>
</dbReference>
<evidence type="ECO:0000259" key="3">
    <source>
        <dbReference type="Pfam" id="PF08450"/>
    </source>
</evidence>
<dbReference type="Pfam" id="PF08450">
    <property type="entry name" value="SGL"/>
    <property type="match status" value="1"/>
</dbReference>
<evidence type="ECO:0000256" key="1">
    <source>
        <dbReference type="ARBA" id="ARBA00022801"/>
    </source>
</evidence>
<keyword evidence="5" id="KW-1185">Reference proteome</keyword>
<dbReference type="Gene3D" id="2.120.10.30">
    <property type="entry name" value="TolB, C-terminal domain"/>
    <property type="match status" value="1"/>
</dbReference>
<dbReference type="GO" id="GO:0016787">
    <property type="term" value="F:hydrolase activity"/>
    <property type="evidence" value="ECO:0007669"/>
    <property type="project" value="UniProtKB-KW"/>
</dbReference>
<reference evidence="4" key="1">
    <citation type="submission" date="2022-03" db="EMBL/GenBank/DDBJ databases">
        <authorList>
            <person name="Martin C."/>
        </authorList>
    </citation>
    <scope>NUCLEOTIDE SEQUENCE</scope>
</reference>
<sequence length="381" mass="42357">MNMGKNLFALLIALTVLATGLTSKTKYRPCMKICKKLNLGRCFRVCRIVKDCTIWKSCWENCTSSAASITAAVLKGCLHECKVKFVKIVNNVSSSAEGPVFTMDGNFYMVSYKGGEILEINLTNHQSSLLVGYKGRPTGSQCDHDNNIWVADMRLGLLKVFQNGTFHQIATKDNNNDTLQGFNDLIFDYHGNLWLTAPAGLIAPHPFESSKKEPFGSVYCYKMTGELTKVSTGYVFPNGIAVQHDKDGTPMKLIFGVDRNATLWSFDIVGHCQIENKTVWGSLPVNSSPDGMDFDEEGDLIVANYNTGHLYVFGPNGGSPILKIKCPFVYATNIHFKPNSKELYITESESNSLWKIQWKSKGMKQYCETPELRGRYGRGGG</sequence>
<dbReference type="Proteomes" id="UP000749559">
    <property type="component" value="Unassembled WGS sequence"/>
</dbReference>
<evidence type="ECO:0000313" key="4">
    <source>
        <dbReference type="EMBL" id="CAH1787571.1"/>
    </source>
</evidence>
<accession>A0A8S4P310</accession>
<dbReference type="AlphaFoldDB" id="A0A8S4P310"/>
<dbReference type="EMBL" id="CAIIXF020000006">
    <property type="protein sequence ID" value="CAH1787571.1"/>
    <property type="molecule type" value="Genomic_DNA"/>
</dbReference>
<evidence type="ECO:0000256" key="2">
    <source>
        <dbReference type="SAM" id="SignalP"/>
    </source>
</evidence>
<dbReference type="OrthoDB" id="423498at2759"/>
<dbReference type="PANTHER" id="PTHR47572:SF4">
    <property type="entry name" value="LACTONASE DRP35"/>
    <property type="match status" value="1"/>
</dbReference>
<protein>
    <recommendedName>
        <fullName evidence="3">SMP-30/Gluconolactonase/LRE-like region domain-containing protein</fullName>
    </recommendedName>
</protein>
<feature type="domain" description="SMP-30/Gluconolactonase/LRE-like region" evidence="3">
    <location>
        <begin position="96"/>
        <end position="347"/>
    </location>
</feature>
<dbReference type="InterPro" id="IPR051262">
    <property type="entry name" value="SMP-30/CGR1_Lactonase"/>
</dbReference>
<dbReference type="InterPro" id="IPR011042">
    <property type="entry name" value="6-blade_b-propeller_TolB-like"/>
</dbReference>
<name>A0A8S4P310_OWEFU</name>
<gene>
    <name evidence="4" type="ORF">OFUS_LOCUS13241</name>
</gene>
<keyword evidence="1" id="KW-0378">Hydrolase</keyword>
<dbReference type="InterPro" id="IPR013658">
    <property type="entry name" value="SGL"/>
</dbReference>
<feature type="signal peptide" evidence="2">
    <location>
        <begin position="1"/>
        <end position="18"/>
    </location>
</feature>
<evidence type="ECO:0000313" key="5">
    <source>
        <dbReference type="Proteomes" id="UP000749559"/>
    </source>
</evidence>
<proteinExistence type="predicted"/>
<feature type="chain" id="PRO_5035926823" description="SMP-30/Gluconolactonase/LRE-like region domain-containing protein" evidence="2">
    <location>
        <begin position="19"/>
        <end position="381"/>
    </location>
</feature>
<dbReference type="SUPFAM" id="SSF63829">
    <property type="entry name" value="Calcium-dependent phosphotriesterase"/>
    <property type="match status" value="1"/>
</dbReference>